<proteinExistence type="inferred from homology"/>
<feature type="non-terminal residue" evidence="5">
    <location>
        <position position="182"/>
    </location>
</feature>
<dbReference type="Pfam" id="PF00378">
    <property type="entry name" value="ECH_1"/>
    <property type="match status" value="1"/>
</dbReference>
<dbReference type="PANTHER" id="PTHR11941:SF54">
    <property type="entry name" value="ENOYL-COA HYDRATASE, MITOCHONDRIAL"/>
    <property type="match status" value="1"/>
</dbReference>
<dbReference type="GO" id="GO:0004300">
    <property type="term" value="F:enoyl-CoA hydratase activity"/>
    <property type="evidence" value="ECO:0007669"/>
    <property type="project" value="UniProtKB-EC"/>
</dbReference>
<dbReference type="InterPro" id="IPR029045">
    <property type="entry name" value="ClpP/crotonase-like_dom_sf"/>
</dbReference>
<dbReference type="OrthoDB" id="410701at2759"/>
<gene>
    <name evidence="5" type="ORF">CTOB1V02_LOCUS17313</name>
</gene>
<evidence type="ECO:0000256" key="2">
    <source>
        <dbReference type="ARBA" id="ARBA00012076"/>
    </source>
</evidence>
<accession>A0A7R8X4A4</accession>
<dbReference type="PROSITE" id="PS00166">
    <property type="entry name" value="ENOYL_COA_HYDRATASE"/>
    <property type="match status" value="1"/>
</dbReference>
<dbReference type="Gene3D" id="1.10.12.10">
    <property type="entry name" value="Lyase 2-enoyl-coa Hydratase, Chain A, domain 2"/>
    <property type="match status" value="1"/>
</dbReference>
<dbReference type="CDD" id="cd06558">
    <property type="entry name" value="crotonase-like"/>
    <property type="match status" value="1"/>
</dbReference>
<evidence type="ECO:0000256" key="1">
    <source>
        <dbReference type="ARBA" id="ARBA00005254"/>
    </source>
</evidence>
<protein>
    <recommendedName>
        <fullName evidence="2">enoyl-CoA hydratase</fullName>
        <ecNumber evidence="2">4.2.1.17</ecNumber>
    </recommendedName>
</protein>
<sequence>MDTYAWRHQHQIFEEALRAMMECPIPVIAAVNGKAVGGGLEMTLAADFAYGVDSAQLWFPETSIGILPGVGGTTLLPRRVGESRANEIIFTAKPISAAEALEWGIFNRVCSAKDLMPTVMAVAEGIIENAPLAVVQAKKAIHEGMQMDQRTALRFEYEAYNRLTNTQDRVEGTNAWNEKRKP</sequence>
<name>A0A7R8X4A4_9CRUS</name>
<organism evidence="5">
    <name type="scientific">Cyprideis torosa</name>
    <dbReference type="NCBI Taxonomy" id="163714"/>
    <lineage>
        <taxon>Eukaryota</taxon>
        <taxon>Metazoa</taxon>
        <taxon>Ecdysozoa</taxon>
        <taxon>Arthropoda</taxon>
        <taxon>Crustacea</taxon>
        <taxon>Oligostraca</taxon>
        <taxon>Ostracoda</taxon>
        <taxon>Podocopa</taxon>
        <taxon>Podocopida</taxon>
        <taxon>Cytherocopina</taxon>
        <taxon>Cytheroidea</taxon>
        <taxon>Cytherideidae</taxon>
        <taxon>Cyprideis</taxon>
    </lineage>
</organism>
<dbReference type="InterPro" id="IPR001753">
    <property type="entry name" value="Enoyl-CoA_hydra/iso"/>
</dbReference>
<keyword evidence="3" id="KW-0456">Lyase</keyword>
<reference evidence="5" key="1">
    <citation type="submission" date="2020-11" db="EMBL/GenBank/DDBJ databases">
        <authorList>
            <person name="Tran Van P."/>
        </authorList>
    </citation>
    <scope>NUCLEOTIDE SEQUENCE</scope>
</reference>
<evidence type="ECO:0000313" key="5">
    <source>
        <dbReference type="EMBL" id="CAD7239498.1"/>
    </source>
</evidence>
<evidence type="ECO:0000256" key="3">
    <source>
        <dbReference type="ARBA" id="ARBA00023239"/>
    </source>
</evidence>
<dbReference type="PANTHER" id="PTHR11941">
    <property type="entry name" value="ENOYL-COA HYDRATASE-RELATED"/>
    <property type="match status" value="1"/>
</dbReference>
<dbReference type="GO" id="GO:0006635">
    <property type="term" value="P:fatty acid beta-oxidation"/>
    <property type="evidence" value="ECO:0007669"/>
    <property type="project" value="TreeGrafter"/>
</dbReference>
<evidence type="ECO:0000256" key="4">
    <source>
        <dbReference type="RuleBase" id="RU003707"/>
    </source>
</evidence>
<dbReference type="Gene3D" id="3.90.226.10">
    <property type="entry name" value="2-enoyl-CoA Hydratase, Chain A, domain 1"/>
    <property type="match status" value="1"/>
</dbReference>
<comment type="similarity">
    <text evidence="1 4">Belongs to the enoyl-CoA hydratase/isomerase family.</text>
</comment>
<dbReference type="EMBL" id="OB728582">
    <property type="protein sequence ID" value="CAD7239498.1"/>
    <property type="molecule type" value="Genomic_DNA"/>
</dbReference>
<dbReference type="InterPro" id="IPR018376">
    <property type="entry name" value="Enoyl-CoA_hyd/isom_CS"/>
</dbReference>
<dbReference type="SUPFAM" id="SSF52096">
    <property type="entry name" value="ClpP/crotonase"/>
    <property type="match status" value="1"/>
</dbReference>
<dbReference type="InterPro" id="IPR014748">
    <property type="entry name" value="Enoyl-CoA_hydra_C"/>
</dbReference>
<dbReference type="AlphaFoldDB" id="A0A7R8X4A4"/>
<dbReference type="FunFam" id="1.10.12.10:FF:000001">
    <property type="entry name" value="Probable enoyl-CoA hydratase, mitochondrial"/>
    <property type="match status" value="1"/>
</dbReference>
<dbReference type="EC" id="4.2.1.17" evidence="2"/>